<dbReference type="InterPro" id="IPR017896">
    <property type="entry name" value="4Fe4S_Fe-S-bd"/>
</dbReference>
<dbReference type="PANTHER" id="PTHR30224">
    <property type="entry name" value="ELECTRON TRANSPORT PROTEIN"/>
    <property type="match status" value="1"/>
</dbReference>
<feature type="transmembrane region" description="Helical" evidence="5">
    <location>
        <begin position="307"/>
        <end position="327"/>
    </location>
</feature>
<comment type="subcellular location">
    <subcellularLocation>
        <location evidence="1">Cell membrane</location>
    </subcellularLocation>
</comment>
<evidence type="ECO:0000256" key="4">
    <source>
        <dbReference type="SAM" id="MobiDB-lite"/>
    </source>
</evidence>
<dbReference type="SUPFAM" id="SSF54862">
    <property type="entry name" value="4Fe-4S ferredoxins"/>
    <property type="match status" value="1"/>
</dbReference>
<reference evidence="7" key="1">
    <citation type="submission" date="2018-06" db="EMBL/GenBank/DDBJ databases">
        <authorList>
            <person name="Zhirakovskaya E."/>
        </authorList>
    </citation>
    <scope>NUCLEOTIDE SEQUENCE</scope>
</reference>
<dbReference type="PANTHER" id="PTHR30224:SF4">
    <property type="entry name" value="ELECTRON TRANSPORT PROTEIN YCCM-RELATED"/>
    <property type="match status" value="1"/>
</dbReference>
<evidence type="ECO:0000313" key="7">
    <source>
        <dbReference type="EMBL" id="VAW81151.1"/>
    </source>
</evidence>
<dbReference type="EMBL" id="UOFM01000385">
    <property type="protein sequence ID" value="VAW81151.1"/>
    <property type="molecule type" value="Genomic_DNA"/>
</dbReference>
<dbReference type="Pfam" id="PF12801">
    <property type="entry name" value="Fer4_5"/>
    <property type="match status" value="2"/>
</dbReference>
<dbReference type="Pfam" id="PF04205">
    <property type="entry name" value="FMN_bind"/>
    <property type="match status" value="1"/>
</dbReference>
<proteinExistence type="predicted"/>
<feature type="transmembrane region" description="Helical" evidence="5">
    <location>
        <begin position="406"/>
        <end position="426"/>
    </location>
</feature>
<name>A0A3B0YNZ4_9ZZZZ</name>
<feature type="transmembrane region" description="Helical" evidence="5">
    <location>
        <begin position="268"/>
        <end position="295"/>
    </location>
</feature>
<feature type="transmembrane region" description="Helical" evidence="5">
    <location>
        <begin position="373"/>
        <end position="394"/>
    </location>
</feature>
<dbReference type="InterPro" id="IPR007329">
    <property type="entry name" value="FMN-bd"/>
</dbReference>
<feature type="transmembrane region" description="Helical" evidence="5">
    <location>
        <begin position="234"/>
        <end position="256"/>
    </location>
</feature>
<sequence length="536" mass="59847">MIFHGIMPNSPVINHSLRAPVWLIVWTLIMLGAINSACADPVHDLALKYFPQADKVGNFEGDPLAAPVYDGDRLLGYVLRTTDVAPIPAYSGKPITLLVGLGLDGRITGLQILKHSEPILAAGVSEKDLKHYVDQYHGVSVRERVKLGGAERKGYVVIDGLTGATITAMVMNATVMKAIRKVARSRGIPLPVTSGAAAQATVSDDPPVNSQAPAWWMGETSEPFWVMVWRERQWQIIVLSIALGILVLILLFQDWLTCRPKLLKYIRVGYLLFTLIFIGWYNLAQLSIIHVLTFINSILHQFSWEAFLVDPLIFILWGFVALTLLLWGRGVYCGWLCPFGALQELICKIARRLNIREYQFPAVVHERLTALKYVIFVALFGLSLQSIGYAAMAAEVEPFKTAIVLHFNRGGVFLAYAVALLVIAVFNRKFFCKYLCPLGAALAIPAPLRIFDWLRRRKECGRPCQICARQCEVQAVRPTGEINPNECHYCLDCQVTYWDDHQCPPLSEKRIRREKSKAALDRVKAVGPATGKPAEK</sequence>
<keyword evidence="3 5" id="KW-0472">Membrane</keyword>
<evidence type="ECO:0000256" key="2">
    <source>
        <dbReference type="ARBA" id="ARBA00022475"/>
    </source>
</evidence>
<dbReference type="SMART" id="SM00900">
    <property type="entry name" value="FMN_bind"/>
    <property type="match status" value="1"/>
</dbReference>
<keyword evidence="5" id="KW-0812">Transmembrane</keyword>
<evidence type="ECO:0000259" key="6">
    <source>
        <dbReference type="SMART" id="SM00900"/>
    </source>
</evidence>
<dbReference type="InterPro" id="IPR052378">
    <property type="entry name" value="NosR_regulator"/>
</dbReference>
<feature type="region of interest" description="Disordered" evidence="4">
    <location>
        <begin position="514"/>
        <end position="536"/>
    </location>
</feature>
<protein>
    <submittedName>
        <fullName evidence="7">Nitrous oxide reductase maturation protein NosR</fullName>
    </submittedName>
</protein>
<evidence type="ECO:0000256" key="3">
    <source>
        <dbReference type="ARBA" id="ARBA00023136"/>
    </source>
</evidence>
<keyword evidence="5" id="KW-1133">Transmembrane helix</keyword>
<evidence type="ECO:0000256" key="5">
    <source>
        <dbReference type="SAM" id="Phobius"/>
    </source>
</evidence>
<organism evidence="7">
    <name type="scientific">hydrothermal vent metagenome</name>
    <dbReference type="NCBI Taxonomy" id="652676"/>
    <lineage>
        <taxon>unclassified sequences</taxon>
        <taxon>metagenomes</taxon>
        <taxon>ecological metagenomes</taxon>
    </lineage>
</organism>
<evidence type="ECO:0000256" key="1">
    <source>
        <dbReference type="ARBA" id="ARBA00004236"/>
    </source>
</evidence>
<keyword evidence="2" id="KW-1003">Cell membrane</keyword>
<feature type="compositionally biased region" description="Basic and acidic residues" evidence="4">
    <location>
        <begin position="514"/>
        <end position="524"/>
    </location>
</feature>
<accession>A0A3B0YNZ4</accession>
<dbReference type="GO" id="GO:0005886">
    <property type="term" value="C:plasma membrane"/>
    <property type="evidence" value="ECO:0007669"/>
    <property type="project" value="UniProtKB-SubCell"/>
</dbReference>
<dbReference type="GO" id="GO:0010181">
    <property type="term" value="F:FMN binding"/>
    <property type="evidence" value="ECO:0007669"/>
    <property type="project" value="InterPro"/>
</dbReference>
<gene>
    <name evidence="7" type="ORF">MNBD_GAMMA14-888</name>
</gene>
<feature type="domain" description="FMN-binding" evidence="6">
    <location>
        <begin position="89"/>
        <end position="182"/>
    </location>
</feature>
<dbReference type="AlphaFoldDB" id="A0A3B0YNZ4"/>